<gene>
    <name evidence="1" type="ORF">SAMN04489835_3629</name>
</gene>
<keyword evidence="2" id="KW-1185">Reference proteome</keyword>
<sequence length="111" mass="13083">MWAAGRYFELATDLQPIRWPPNKDKRLVEESVVCCTTDAEHWAAIAYQGAYTGFNERLWYSTLTSTAQKRLKLRSYGYWSEMMREAQNIHIVTAWDPLLPWPNATRRGWQN</sequence>
<dbReference type="EMBL" id="LT629971">
    <property type="protein sequence ID" value="SEH75029.1"/>
    <property type="molecule type" value="Genomic_DNA"/>
</dbReference>
<accession>A0A1H6KTN1</accession>
<protein>
    <submittedName>
        <fullName evidence="1">Uncharacterized protein</fullName>
    </submittedName>
</protein>
<evidence type="ECO:0000313" key="1">
    <source>
        <dbReference type="EMBL" id="SEH75029.1"/>
    </source>
</evidence>
<name>A0A1H6KTN1_MYCRU</name>
<dbReference type="Proteomes" id="UP000182915">
    <property type="component" value="Chromosome I"/>
</dbReference>
<evidence type="ECO:0000313" key="2">
    <source>
        <dbReference type="Proteomes" id="UP000182915"/>
    </source>
</evidence>
<reference evidence="2" key="1">
    <citation type="submission" date="2016-10" db="EMBL/GenBank/DDBJ databases">
        <authorList>
            <person name="Varghese N."/>
            <person name="Submissions S."/>
        </authorList>
    </citation>
    <scope>NUCLEOTIDE SEQUENCE [LARGE SCALE GENOMIC DNA]</scope>
    <source>
        <strain evidence="2">DSM 45405</strain>
    </source>
</reference>
<dbReference type="AlphaFoldDB" id="A0A1H6KTN1"/>
<proteinExistence type="predicted"/>
<organism evidence="1 2">
    <name type="scientific">Mycolicibacterium rutilum</name>
    <name type="common">Mycobacterium rutilum</name>
    <dbReference type="NCBI Taxonomy" id="370526"/>
    <lineage>
        <taxon>Bacteria</taxon>
        <taxon>Bacillati</taxon>
        <taxon>Actinomycetota</taxon>
        <taxon>Actinomycetes</taxon>
        <taxon>Mycobacteriales</taxon>
        <taxon>Mycobacteriaceae</taxon>
        <taxon>Mycolicibacterium</taxon>
    </lineage>
</organism>